<dbReference type="GO" id="GO:0005886">
    <property type="term" value="C:plasma membrane"/>
    <property type="evidence" value="ECO:0007669"/>
    <property type="project" value="UniProtKB-SubCell"/>
</dbReference>
<reference evidence="11" key="3">
    <citation type="submission" date="2025-09" db="UniProtKB">
        <authorList>
            <consortium name="Ensembl"/>
        </authorList>
    </citation>
    <scope>IDENTIFICATION</scope>
</reference>
<evidence type="ECO:0000259" key="10">
    <source>
        <dbReference type="PROSITE" id="PS50262"/>
    </source>
</evidence>
<accession>A0A287DDG8</accession>
<reference evidence="12" key="1">
    <citation type="submission" date="2011-11" db="EMBL/GenBank/DDBJ databases">
        <title>The Draft Genome of Spermophilus tridecemlineatus.</title>
        <authorList>
            <consortium name="The Broad Institute Genome Assembly &amp; Analysis Group"/>
            <consortium name="Computational R&amp;D Group"/>
            <consortium name="and Sequencing Platform"/>
            <person name="Di Palma F."/>
            <person name="Alfoldi J."/>
            <person name="Johnson J."/>
            <person name="Berlin A."/>
            <person name="Gnerre S."/>
            <person name="Jaffe D."/>
            <person name="MacCallum I."/>
            <person name="Young S."/>
            <person name="Walker B.J."/>
            <person name="Lindblad-Toh K."/>
        </authorList>
    </citation>
    <scope>NUCLEOTIDE SEQUENCE [LARGE SCALE GENOMIC DNA]</scope>
</reference>
<dbReference type="AlphaFoldDB" id="A0A287DDG8"/>
<keyword evidence="5 9" id="KW-1133">Transmembrane helix</keyword>
<dbReference type="InParanoid" id="A0A287DDG8"/>
<feature type="transmembrane region" description="Helical" evidence="9">
    <location>
        <begin position="178"/>
        <end position="200"/>
    </location>
</feature>
<keyword evidence="3" id="KW-0716">Sensory transduction</keyword>
<dbReference type="PANTHER" id="PTHR26453">
    <property type="entry name" value="OLFACTORY RECEPTOR"/>
    <property type="match status" value="1"/>
</dbReference>
<reference evidence="11" key="2">
    <citation type="submission" date="2025-08" db="UniProtKB">
        <authorList>
            <consortium name="Ensembl"/>
        </authorList>
    </citation>
    <scope>IDENTIFICATION</scope>
</reference>
<evidence type="ECO:0000313" key="12">
    <source>
        <dbReference type="Proteomes" id="UP000005215"/>
    </source>
</evidence>
<name>A0A287DDG8_ICTTR</name>
<evidence type="ECO:0000256" key="7">
    <source>
        <dbReference type="ARBA" id="ARBA00023170"/>
    </source>
</evidence>
<comment type="subcellular location">
    <subcellularLocation>
        <location evidence="1">Cell membrane</location>
        <topology evidence="1">Multi-pass membrane protein</topology>
    </subcellularLocation>
</comment>
<keyword evidence="6 9" id="KW-0472">Membrane</keyword>
<feature type="transmembrane region" description="Helical" evidence="9">
    <location>
        <begin position="57"/>
        <end position="76"/>
    </location>
</feature>
<evidence type="ECO:0000256" key="2">
    <source>
        <dbReference type="ARBA" id="ARBA00022475"/>
    </source>
</evidence>
<feature type="transmembrane region" description="Helical" evidence="9">
    <location>
        <begin position="82"/>
        <end position="103"/>
    </location>
</feature>
<dbReference type="InterPro" id="IPR017452">
    <property type="entry name" value="GPCR_Rhodpsn_7TM"/>
</dbReference>
<dbReference type="SUPFAM" id="SSF81321">
    <property type="entry name" value="Family A G protein-coupled receptor-like"/>
    <property type="match status" value="1"/>
</dbReference>
<sequence length="267" mass="30337">MGSFNTKFEEGFVLVGFSDWPQLELTFFVSISIFLLLTLFGNTTITALSRLDPRLHMPMYFFLCCLSFLDLCYTTSTMPQLGVIQLFIYLSLGGTECVLLFVMAIDHYAAVCHPLHYTTNMNSLLCLINSLIQTSFMMAMPFCGLHYLHHFFCEMPLLQKLACEDTGGIEAYLFVAEAIILVFPVVLILGSCTHISWAVLRIKSMAGHRKAFGTCGSHLCFSEIEGKFVALLYTFIIPMFNSLIYTLRNKYVKGALWKVLRRDRDSR</sequence>
<dbReference type="PROSITE" id="PS50262">
    <property type="entry name" value="G_PROTEIN_RECEP_F1_2"/>
    <property type="match status" value="1"/>
</dbReference>
<keyword evidence="7" id="KW-0675">Receptor</keyword>
<keyword evidence="8" id="KW-0807">Transducer</keyword>
<organism evidence="11 12">
    <name type="scientific">Ictidomys tridecemlineatus</name>
    <name type="common">Thirteen-lined ground squirrel</name>
    <name type="synonym">Spermophilus tridecemlineatus</name>
    <dbReference type="NCBI Taxonomy" id="43179"/>
    <lineage>
        <taxon>Eukaryota</taxon>
        <taxon>Metazoa</taxon>
        <taxon>Chordata</taxon>
        <taxon>Craniata</taxon>
        <taxon>Vertebrata</taxon>
        <taxon>Euteleostomi</taxon>
        <taxon>Mammalia</taxon>
        <taxon>Eutheria</taxon>
        <taxon>Euarchontoglires</taxon>
        <taxon>Glires</taxon>
        <taxon>Rodentia</taxon>
        <taxon>Sciuromorpha</taxon>
        <taxon>Sciuridae</taxon>
        <taxon>Xerinae</taxon>
        <taxon>Marmotini</taxon>
        <taxon>Ictidomys</taxon>
    </lineage>
</organism>
<evidence type="ECO:0000256" key="8">
    <source>
        <dbReference type="ARBA" id="ARBA00023224"/>
    </source>
</evidence>
<dbReference type="GO" id="GO:0007186">
    <property type="term" value="P:G protein-coupled receptor signaling pathway"/>
    <property type="evidence" value="ECO:0007669"/>
    <property type="project" value="InterPro"/>
</dbReference>
<evidence type="ECO:0000256" key="4">
    <source>
        <dbReference type="ARBA" id="ARBA00022692"/>
    </source>
</evidence>
<keyword evidence="12" id="KW-1185">Reference proteome</keyword>
<evidence type="ECO:0000256" key="5">
    <source>
        <dbReference type="ARBA" id="ARBA00022989"/>
    </source>
</evidence>
<keyword evidence="4 9" id="KW-0812">Transmembrane</keyword>
<protein>
    <recommendedName>
        <fullName evidence="10">G-protein coupled receptors family 1 profile domain-containing protein</fullName>
    </recommendedName>
</protein>
<dbReference type="GeneTree" id="ENSGT01150000286947"/>
<feature type="domain" description="G-protein coupled receptors family 1 profile" evidence="10">
    <location>
        <begin position="41"/>
        <end position="267"/>
    </location>
</feature>
<dbReference type="Pfam" id="PF13853">
    <property type="entry name" value="7tm_4"/>
    <property type="match status" value="1"/>
</dbReference>
<dbReference type="STRING" id="43179.ENSSTOP00000031584"/>
<evidence type="ECO:0000313" key="11">
    <source>
        <dbReference type="Ensembl" id="ENSSTOP00000031584.1"/>
    </source>
</evidence>
<dbReference type="Ensembl" id="ENSSTOT00000040790.1">
    <property type="protein sequence ID" value="ENSSTOP00000031584.1"/>
    <property type="gene ID" value="ENSSTOG00000032641.1"/>
</dbReference>
<evidence type="ECO:0000256" key="6">
    <source>
        <dbReference type="ARBA" id="ARBA00023136"/>
    </source>
</evidence>
<feature type="transmembrane region" description="Helical" evidence="9">
    <location>
        <begin position="25"/>
        <end position="45"/>
    </location>
</feature>
<dbReference type="Proteomes" id="UP000005215">
    <property type="component" value="Unassembled WGS sequence"/>
</dbReference>
<dbReference type="InterPro" id="IPR000725">
    <property type="entry name" value="Olfact_rcpt"/>
</dbReference>
<evidence type="ECO:0000256" key="1">
    <source>
        <dbReference type="ARBA" id="ARBA00004651"/>
    </source>
</evidence>
<dbReference type="Gene3D" id="1.20.1070.10">
    <property type="entry name" value="Rhodopsin 7-helix transmembrane proteins"/>
    <property type="match status" value="1"/>
</dbReference>
<evidence type="ECO:0000256" key="3">
    <source>
        <dbReference type="ARBA" id="ARBA00022606"/>
    </source>
</evidence>
<keyword evidence="2" id="KW-1003">Cell membrane</keyword>
<feature type="transmembrane region" description="Helical" evidence="9">
    <location>
        <begin position="124"/>
        <end position="148"/>
    </location>
</feature>
<dbReference type="EMBL" id="AGTP01125687">
    <property type="status" value="NOT_ANNOTATED_CDS"/>
    <property type="molecule type" value="Genomic_DNA"/>
</dbReference>
<dbReference type="GO" id="GO:0004984">
    <property type="term" value="F:olfactory receptor activity"/>
    <property type="evidence" value="ECO:0007669"/>
    <property type="project" value="InterPro"/>
</dbReference>
<proteinExistence type="predicted"/>
<feature type="transmembrane region" description="Helical" evidence="9">
    <location>
        <begin position="228"/>
        <end position="247"/>
    </location>
</feature>
<evidence type="ECO:0000256" key="9">
    <source>
        <dbReference type="SAM" id="Phobius"/>
    </source>
</evidence>